<dbReference type="Pfam" id="PF02945">
    <property type="entry name" value="Endonuclease_7"/>
    <property type="match status" value="1"/>
</dbReference>
<dbReference type="RefSeq" id="WP_229891442.1">
    <property type="nucleotide sequence ID" value="NZ_BNBD01000011.1"/>
</dbReference>
<gene>
    <name evidence="1" type="ORF">GCM10010218_48410</name>
</gene>
<dbReference type="InterPro" id="IPR044925">
    <property type="entry name" value="His-Me_finger_sf"/>
</dbReference>
<evidence type="ECO:0000313" key="1">
    <source>
        <dbReference type="EMBL" id="GHF61187.1"/>
    </source>
</evidence>
<dbReference type="SUPFAM" id="SSF54060">
    <property type="entry name" value="His-Me finger endonucleases"/>
    <property type="match status" value="1"/>
</dbReference>
<dbReference type="InterPro" id="IPR038563">
    <property type="entry name" value="Endonuclease_7_sf"/>
</dbReference>
<accession>A0A919B6M8</accession>
<organism evidence="1 2">
    <name type="scientific">Streptomyces mashuensis</name>
    <dbReference type="NCBI Taxonomy" id="33904"/>
    <lineage>
        <taxon>Bacteria</taxon>
        <taxon>Bacillati</taxon>
        <taxon>Actinomycetota</taxon>
        <taxon>Actinomycetes</taxon>
        <taxon>Kitasatosporales</taxon>
        <taxon>Streptomycetaceae</taxon>
        <taxon>Streptomyces</taxon>
    </lineage>
</organism>
<evidence type="ECO:0008006" key="3">
    <source>
        <dbReference type="Google" id="ProtNLM"/>
    </source>
</evidence>
<dbReference type="InterPro" id="IPR004211">
    <property type="entry name" value="Endonuclease_7"/>
</dbReference>
<reference evidence="1" key="2">
    <citation type="submission" date="2020-09" db="EMBL/GenBank/DDBJ databases">
        <authorList>
            <person name="Sun Q."/>
            <person name="Ohkuma M."/>
        </authorList>
    </citation>
    <scope>NUCLEOTIDE SEQUENCE</scope>
    <source>
        <strain evidence="1">JCM 4059</strain>
    </source>
</reference>
<proteinExistence type="predicted"/>
<dbReference type="Proteomes" id="UP000638313">
    <property type="component" value="Unassembled WGS sequence"/>
</dbReference>
<dbReference type="EMBL" id="BNBD01000011">
    <property type="protein sequence ID" value="GHF61187.1"/>
    <property type="molecule type" value="Genomic_DNA"/>
</dbReference>
<name>A0A919B6M8_9ACTN</name>
<dbReference type="Gene3D" id="3.40.1800.10">
    <property type="entry name" value="His-Me finger endonucleases"/>
    <property type="match status" value="1"/>
</dbReference>
<dbReference type="AlphaFoldDB" id="A0A919B6M8"/>
<sequence length="140" mass="15820">MTGPRKGFRRCSRCERNRAERFFTPRGRICGTCKKTARSTASHEARVRSTYGLGPGEYDTLFRLQGGCCAICGGTRRQRLSVDHCHKTQLVRGLLCRMCNGRLLTAARDRPTVLRAAAQYLDDPPAPRLIGRRFYQGKDK</sequence>
<comment type="caution">
    <text evidence="1">The sequence shown here is derived from an EMBL/GenBank/DDBJ whole genome shotgun (WGS) entry which is preliminary data.</text>
</comment>
<keyword evidence="2" id="KW-1185">Reference proteome</keyword>
<reference evidence="1" key="1">
    <citation type="journal article" date="2014" name="Int. J. Syst. Evol. Microbiol.">
        <title>Complete genome sequence of Corynebacterium casei LMG S-19264T (=DSM 44701T), isolated from a smear-ripened cheese.</title>
        <authorList>
            <consortium name="US DOE Joint Genome Institute (JGI-PGF)"/>
            <person name="Walter F."/>
            <person name="Albersmeier A."/>
            <person name="Kalinowski J."/>
            <person name="Ruckert C."/>
        </authorList>
    </citation>
    <scope>NUCLEOTIDE SEQUENCE</scope>
    <source>
        <strain evidence="1">JCM 4059</strain>
    </source>
</reference>
<protein>
    <recommendedName>
        <fullName evidence="3">Recombination endonuclease VII</fullName>
    </recommendedName>
</protein>
<evidence type="ECO:0000313" key="2">
    <source>
        <dbReference type="Proteomes" id="UP000638313"/>
    </source>
</evidence>